<feature type="compositionally biased region" description="Basic and acidic residues" evidence="1">
    <location>
        <begin position="1"/>
        <end position="14"/>
    </location>
</feature>
<reference evidence="2 3" key="1">
    <citation type="submission" date="2023-02" db="EMBL/GenBank/DDBJ databases">
        <title>LHISI_Scaffold_Assembly.</title>
        <authorList>
            <person name="Stuart O.P."/>
            <person name="Cleave R."/>
            <person name="Magrath M.J.L."/>
            <person name="Mikheyev A.S."/>
        </authorList>
    </citation>
    <scope>NUCLEOTIDE SEQUENCE [LARGE SCALE GENOMIC DNA]</scope>
    <source>
        <strain evidence="2">Daus_M_001</strain>
        <tissue evidence="2">Leg muscle</tissue>
    </source>
</reference>
<gene>
    <name evidence="2" type="ORF">PR048_008508</name>
</gene>
<dbReference type="Proteomes" id="UP001159363">
    <property type="component" value="Chromosome 3"/>
</dbReference>
<proteinExistence type="predicted"/>
<evidence type="ECO:0000256" key="1">
    <source>
        <dbReference type="SAM" id="MobiDB-lite"/>
    </source>
</evidence>
<name>A0ABQ9HY42_9NEOP</name>
<comment type="caution">
    <text evidence="2">The sequence shown here is derived from an EMBL/GenBank/DDBJ whole genome shotgun (WGS) entry which is preliminary data.</text>
</comment>
<evidence type="ECO:0000313" key="3">
    <source>
        <dbReference type="Proteomes" id="UP001159363"/>
    </source>
</evidence>
<accession>A0ABQ9HY42</accession>
<feature type="region of interest" description="Disordered" evidence="1">
    <location>
        <begin position="1"/>
        <end position="21"/>
    </location>
</feature>
<keyword evidence="3" id="KW-1185">Reference proteome</keyword>
<organism evidence="2 3">
    <name type="scientific">Dryococelus australis</name>
    <dbReference type="NCBI Taxonomy" id="614101"/>
    <lineage>
        <taxon>Eukaryota</taxon>
        <taxon>Metazoa</taxon>
        <taxon>Ecdysozoa</taxon>
        <taxon>Arthropoda</taxon>
        <taxon>Hexapoda</taxon>
        <taxon>Insecta</taxon>
        <taxon>Pterygota</taxon>
        <taxon>Neoptera</taxon>
        <taxon>Polyneoptera</taxon>
        <taxon>Phasmatodea</taxon>
        <taxon>Verophasmatodea</taxon>
        <taxon>Anareolatae</taxon>
        <taxon>Phasmatidae</taxon>
        <taxon>Eurycanthinae</taxon>
        <taxon>Dryococelus</taxon>
    </lineage>
</organism>
<evidence type="ECO:0000313" key="2">
    <source>
        <dbReference type="EMBL" id="KAJ8889014.1"/>
    </source>
</evidence>
<dbReference type="EMBL" id="JARBHB010000003">
    <property type="protein sequence ID" value="KAJ8889014.1"/>
    <property type="molecule type" value="Genomic_DNA"/>
</dbReference>
<protein>
    <submittedName>
        <fullName evidence="2">Uncharacterized protein</fullName>
    </submittedName>
</protein>
<sequence length="224" mass="25036">MKGRDKREIPEKNRRPAASSGTTCNMVHHITLQLGILVTYFGAAVAERLARSPPTKANRVQSLAGPPDFRKWESCQTMLLVGGFSSGISRFPRPFILAPLHIHFNYLHWLPRPRCAALKWVQAQDMGINTCRRHLVWCWASRSTEIGGVTVGHGGIQTSNVLLRTIPPQLVQMTLQIHLSCCSIWSQKLLMGERSKDLACQGSRLTSRRQARDTLAERGQALSC</sequence>